<sequence length="345" mass="38795">MLFDTSLLGSIALSTVYGIPVKDAHDPFIVAANRAMIGFTAAAIPGKFAVDWMPLLRYIPSWFPGAGFQRKAKAWRRDLMYFVDGPFEEVHHRIASGQRISPSFVSRCLDRLPKESSTTEELSFLKFVAGSLFAGGTDTTVTALHTFFLAMVRNPEVQEKAQLELDTTLGCERLPDYEDIEALPYINAVVYETLRWQPVTPLGPLRATTEEDIYRGYKIPKGATVVANAWAFLHDKETYGQDVEVFNPDRWLTKNGSLRKDMTLPFAQFGYGRRQCTGQHVAMSTLFLGIASILHSFNIRTARDANGNDVIPPCNYISSFQNRPAVFPCRIEVRSATHERLIKEF</sequence>
<evidence type="ECO:0000256" key="7">
    <source>
        <dbReference type="ARBA" id="ARBA00023004"/>
    </source>
</evidence>
<dbReference type="AlphaFoldDB" id="A0AAW0BNC2"/>
<dbReference type="PANTHER" id="PTHR46300:SF7">
    <property type="entry name" value="P450, PUTATIVE (EUROFUNG)-RELATED"/>
    <property type="match status" value="1"/>
</dbReference>
<dbReference type="Gene3D" id="1.10.630.10">
    <property type="entry name" value="Cytochrome P450"/>
    <property type="match status" value="1"/>
</dbReference>
<dbReference type="GO" id="GO:0004497">
    <property type="term" value="F:monooxygenase activity"/>
    <property type="evidence" value="ECO:0007669"/>
    <property type="project" value="UniProtKB-KW"/>
</dbReference>
<reference evidence="10 11" key="1">
    <citation type="submission" date="2024-01" db="EMBL/GenBank/DDBJ databases">
        <title>A draft genome for a cacao thread blight-causing isolate of Paramarasmius palmivorus.</title>
        <authorList>
            <person name="Baruah I.K."/>
            <person name="Bukari Y."/>
            <person name="Amoako-Attah I."/>
            <person name="Meinhardt L.W."/>
            <person name="Bailey B.A."/>
            <person name="Cohen S.P."/>
        </authorList>
    </citation>
    <scope>NUCLEOTIDE SEQUENCE [LARGE SCALE GENOMIC DNA]</scope>
    <source>
        <strain evidence="10 11">GH-12</strain>
    </source>
</reference>
<evidence type="ECO:0000256" key="6">
    <source>
        <dbReference type="ARBA" id="ARBA00023002"/>
    </source>
</evidence>
<dbReference type="Pfam" id="PF00067">
    <property type="entry name" value="p450"/>
    <property type="match status" value="1"/>
</dbReference>
<evidence type="ECO:0000256" key="2">
    <source>
        <dbReference type="ARBA" id="ARBA00005179"/>
    </source>
</evidence>
<keyword evidence="6" id="KW-0560">Oxidoreductase</keyword>
<dbReference type="InterPro" id="IPR050364">
    <property type="entry name" value="Cytochrome_P450_fung"/>
</dbReference>
<keyword evidence="4 9" id="KW-0349">Heme</keyword>
<dbReference type="PRINTS" id="PR00463">
    <property type="entry name" value="EP450I"/>
</dbReference>
<dbReference type="GO" id="GO:0005506">
    <property type="term" value="F:iron ion binding"/>
    <property type="evidence" value="ECO:0007669"/>
    <property type="project" value="InterPro"/>
</dbReference>
<dbReference type="InterPro" id="IPR001128">
    <property type="entry name" value="Cyt_P450"/>
</dbReference>
<accession>A0AAW0BNC2</accession>
<proteinExistence type="inferred from homology"/>
<evidence type="ECO:0000256" key="3">
    <source>
        <dbReference type="ARBA" id="ARBA00010617"/>
    </source>
</evidence>
<evidence type="ECO:0000256" key="5">
    <source>
        <dbReference type="ARBA" id="ARBA00022723"/>
    </source>
</evidence>
<organism evidence="10 11">
    <name type="scientific">Paramarasmius palmivorus</name>
    <dbReference type="NCBI Taxonomy" id="297713"/>
    <lineage>
        <taxon>Eukaryota</taxon>
        <taxon>Fungi</taxon>
        <taxon>Dikarya</taxon>
        <taxon>Basidiomycota</taxon>
        <taxon>Agaricomycotina</taxon>
        <taxon>Agaricomycetes</taxon>
        <taxon>Agaricomycetidae</taxon>
        <taxon>Agaricales</taxon>
        <taxon>Marasmiineae</taxon>
        <taxon>Marasmiaceae</taxon>
        <taxon>Paramarasmius</taxon>
    </lineage>
</organism>
<feature type="binding site" description="axial binding residue" evidence="9">
    <location>
        <position position="276"/>
    </location>
    <ligand>
        <name>heme</name>
        <dbReference type="ChEBI" id="CHEBI:30413"/>
    </ligand>
    <ligandPart>
        <name>Fe</name>
        <dbReference type="ChEBI" id="CHEBI:18248"/>
    </ligandPart>
</feature>
<dbReference type="PANTHER" id="PTHR46300">
    <property type="entry name" value="P450, PUTATIVE (EUROFUNG)-RELATED-RELATED"/>
    <property type="match status" value="1"/>
</dbReference>
<keyword evidence="7 9" id="KW-0408">Iron</keyword>
<dbReference type="SUPFAM" id="SSF48264">
    <property type="entry name" value="Cytochrome P450"/>
    <property type="match status" value="1"/>
</dbReference>
<dbReference type="EMBL" id="JAYKXP010000092">
    <property type="protein sequence ID" value="KAK7027978.1"/>
    <property type="molecule type" value="Genomic_DNA"/>
</dbReference>
<comment type="similarity">
    <text evidence="3">Belongs to the cytochrome P450 family.</text>
</comment>
<gene>
    <name evidence="10" type="ORF">VNI00_015064</name>
</gene>
<dbReference type="Proteomes" id="UP001383192">
    <property type="component" value="Unassembled WGS sequence"/>
</dbReference>
<dbReference type="InterPro" id="IPR002401">
    <property type="entry name" value="Cyt_P450_E_grp-I"/>
</dbReference>
<evidence type="ECO:0000313" key="11">
    <source>
        <dbReference type="Proteomes" id="UP001383192"/>
    </source>
</evidence>
<evidence type="ECO:0000256" key="9">
    <source>
        <dbReference type="PIRSR" id="PIRSR602401-1"/>
    </source>
</evidence>
<comment type="pathway">
    <text evidence="2">Secondary metabolite biosynthesis.</text>
</comment>
<dbReference type="GO" id="GO:0016705">
    <property type="term" value="F:oxidoreductase activity, acting on paired donors, with incorporation or reduction of molecular oxygen"/>
    <property type="evidence" value="ECO:0007669"/>
    <property type="project" value="InterPro"/>
</dbReference>
<evidence type="ECO:0000256" key="4">
    <source>
        <dbReference type="ARBA" id="ARBA00022617"/>
    </source>
</evidence>
<protein>
    <recommendedName>
        <fullName evidence="12">Cytochrome P450</fullName>
    </recommendedName>
</protein>
<dbReference type="CDD" id="cd11065">
    <property type="entry name" value="CYP64-like"/>
    <property type="match status" value="1"/>
</dbReference>
<keyword evidence="8" id="KW-0503">Monooxygenase</keyword>
<evidence type="ECO:0000313" key="10">
    <source>
        <dbReference type="EMBL" id="KAK7027978.1"/>
    </source>
</evidence>
<dbReference type="InterPro" id="IPR036396">
    <property type="entry name" value="Cyt_P450_sf"/>
</dbReference>
<evidence type="ECO:0008006" key="12">
    <source>
        <dbReference type="Google" id="ProtNLM"/>
    </source>
</evidence>
<comment type="cofactor">
    <cofactor evidence="1 9">
        <name>heme</name>
        <dbReference type="ChEBI" id="CHEBI:30413"/>
    </cofactor>
</comment>
<dbReference type="PRINTS" id="PR00385">
    <property type="entry name" value="P450"/>
</dbReference>
<keyword evidence="5 9" id="KW-0479">Metal-binding</keyword>
<evidence type="ECO:0000256" key="1">
    <source>
        <dbReference type="ARBA" id="ARBA00001971"/>
    </source>
</evidence>
<evidence type="ECO:0000256" key="8">
    <source>
        <dbReference type="ARBA" id="ARBA00023033"/>
    </source>
</evidence>
<comment type="caution">
    <text evidence="10">The sequence shown here is derived from an EMBL/GenBank/DDBJ whole genome shotgun (WGS) entry which is preliminary data.</text>
</comment>
<name>A0AAW0BNC2_9AGAR</name>
<dbReference type="GO" id="GO:0020037">
    <property type="term" value="F:heme binding"/>
    <property type="evidence" value="ECO:0007669"/>
    <property type="project" value="InterPro"/>
</dbReference>
<keyword evidence="11" id="KW-1185">Reference proteome</keyword>